<dbReference type="Pfam" id="PF08246">
    <property type="entry name" value="Inhibitor_I29"/>
    <property type="match status" value="1"/>
</dbReference>
<keyword evidence="3" id="KW-0378">Hydrolase</keyword>
<protein>
    <recommendedName>
        <fullName evidence="12">Cathepsin L</fullName>
    </recommendedName>
</protein>
<evidence type="ECO:0000313" key="10">
    <source>
        <dbReference type="EMBL" id="KAK6183963.1"/>
    </source>
</evidence>
<dbReference type="PRINTS" id="PR00705">
    <property type="entry name" value="PAPAIN"/>
</dbReference>
<feature type="domain" description="Cathepsin propeptide inhibitor" evidence="9">
    <location>
        <begin position="28"/>
        <end position="87"/>
    </location>
</feature>
<evidence type="ECO:0000256" key="7">
    <source>
        <dbReference type="SAM" id="SignalP"/>
    </source>
</evidence>
<evidence type="ECO:0000259" key="8">
    <source>
        <dbReference type="SMART" id="SM00645"/>
    </source>
</evidence>
<feature type="signal peptide" evidence="7">
    <location>
        <begin position="1"/>
        <end position="16"/>
    </location>
</feature>
<evidence type="ECO:0000256" key="3">
    <source>
        <dbReference type="ARBA" id="ARBA00022801"/>
    </source>
</evidence>
<dbReference type="PROSITE" id="PS00639">
    <property type="entry name" value="THIOL_PROTEASE_HIS"/>
    <property type="match status" value="1"/>
</dbReference>
<dbReference type="InterPro" id="IPR000668">
    <property type="entry name" value="Peptidase_C1A_C"/>
</dbReference>
<evidence type="ECO:0000256" key="1">
    <source>
        <dbReference type="ARBA" id="ARBA00008455"/>
    </source>
</evidence>
<dbReference type="Pfam" id="PF00112">
    <property type="entry name" value="Peptidase_C1"/>
    <property type="match status" value="1"/>
</dbReference>
<comment type="caution">
    <text evidence="10">The sequence shown here is derived from an EMBL/GenBank/DDBJ whole genome shotgun (WGS) entry which is preliminary data.</text>
</comment>
<feature type="chain" id="PRO_5042933141" description="Cathepsin L" evidence="7">
    <location>
        <begin position="17"/>
        <end position="331"/>
    </location>
</feature>
<keyword evidence="7" id="KW-0732">Signal</keyword>
<dbReference type="SMART" id="SM00645">
    <property type="entry name" value="Pept_C1"/>
    <property type="match status" value="1"/>
</dbReference>
<keyword evidence="11" id="KW-1185">Reference proteome</keyword>
<name>A0AAN8K0H0_PATCE</name>
<keyword evidence="6" id="KW-1015">Disulfide bond</keyword>
<dbReference type="PROSITE" id="PS00640">
    <property type="entry name" value="THIOL_PROTEASE_ASN"/>
    <property type="match status" value="1"/>
</dbReference>
<evidence type="ECO:0000256" key="5">
    <source>
        <dbReference type="ARBA" id="ARBA00023145"/>
    </source>
</evidence>
<dbReference type="GO" id="GO:0006508">
    <property type="term" value="P:proteolysis"/>
    <property type="evidence" value="ECO:0007669"/>
    <property type="project" value="UniProtKB-KW"/>
</dbReference>
<evidence type="ECO:0000256" key="6">
    <source>
        <dbReference type="ARBA" id="ARBA00023157"/>
    </source>
</evidence>
<evidence type="ECO:0000313" key="11">
    <source>
        <dbReference type="Proteomes" id="UP001347796"/>
    </source>
</evidence>
<dbReference type="GO" id="GO:0008234">
    <property type="term" value="F:cysteine-type peptidase activity"/>
    <property type="evidence" value="ECO:0007669"/>
    <property type="project" value="UniProtKB-KW"/>
</dbReference>
<accession>A0AAN8K0H0</accession>
<dbReference type="SMART" id="SM00848">
    <property type="entry name" value="Inhibitor_I29"/>
    <property type="match status" value="1"/>
</dbReference>
<sequence length="331" mass="36196">MLKLAVLMVAVAVAVAKPGMMLGLDEEWDIFKRLHGKSYEGQIENYRRGVWEKNIAFIQSHNLQADRGVHSFRLGMNQLGDLTREEINKMLNGYTMRTSKTTGATFMAPSNVGDLPTDVDWRKEGYVTPIKNQGQCGACWSFSATGSLEGQTFKKTGQLISLSEQNLVDCSAKEGNKGCAGGLMDQAFEYIKLNRGIDTEASYPYTAKDGTCHFSRANVGASDVGYTDIPRDSESSLQQAVATVGPVSVAIDASRSTFHFYKSGVYNDPECSSTQLDHGVLAVGYGTSQGSDYWLVKNSWGTMWGIEGYIQMSRNQDNQCGIATSASYPLV</sequence>
<dbReference type="PROSITE" id="PS00139">
    <property type="entry name" value="THIOL_PROTEASE_CYS"/>
    <property type="match status" value="1"/>
</dbReference>
<feature type="domain" description="Peptidase C1A papain C-terminal" evidence="8">
    <location>
        <begin position="115"/>
        <end position="330"/>
    </location>
</feature>
<dbReference type="Gene3D" id="3.90.70.10">
    <property type="entry name" value="Cysteine proteinases"/>
    <property type="match status" value="1"/>
</dbReference>
<dbReference type="InterPro" id="IPR025660">
    <property type="entry name" value="Pept_his_AS"/>
</dbReference>
<evidence type="ECO:0000256" key="4">
    <source>
        <dbReference type="ARBA" id="ARBA00022807"/>
    </source>
</evidence>
<keyword evidence="2" id="KW-0645">Protease</keyword>
<dbReference type="InterPro" id="IPR013128">
    <property type="entry name" value="Peptidase_C1A"/>
</dbReference>
<keyword evidence="5" id="KW-0865">Zymogen</keyword>
<dbReference type="InterPro" id="IPR025661">
    <property type="entry name" value="Pept_asp_AS"/>
</dbReference>
<dbReference type="Proteomes" id="UP001347796">
    <property type="component" value="Unassembled WGS sequence"/>
</dbReference>
<gene>
    <name evidence="10" type="ORF">SNE40_006521</name>
</gene>
<comment type="similarity">
    <text evidence="1">Belongs to the peptidase C1 family.</text>
</comment>
<dbReference type="InterPro" id="IPR038765">
    <property type="entry name" value="Papain-like_cys_pep_sf"/>
</dbReference>
<keyword evidence="4" id="KW-0788">Thiol protease</keyword>
<proteinExistence type="inferred from homology"/>
<dbReference type="EMBL" id="JAZGQO010000006">
    <property type="protein sequence ID" value="KAK6183963.1"/>
    <property type="molecule type" value="Genomic_DNA"/>
</dbReference>
<dbReference type="SUPFAM" id="SSF54001">
    <property type="entry name" value="Cysteine proteinases"/>
    <property type="match status" value="1"/>
</dbReference>
<dbReference type="PANTHER" id="PTHR12411">
    <property type="entry name" value="CYSTEINE PROTEASE FAMILY C1-RELATED"/>
    <property type="match status" value="1"/>
</dbReference>
<dbReference type="AlphaFoldDB" id="A0AAN8K0H0"/>
<organism evidence="10 11">
    <name type="scientific">Patella caerulea</name>
    <name type="common">Rayed Mediterranean limpet</name>
    <dbReference type="NCBI Taxonomy" id="87958"/>
    <lineage>
        <taxon>Eukaryota</taxon>
        <taxon>Metazoa</taxon>
        <taxon>Spiralia</taxon>
        <taxon>Lophotrochozoa</taxon>
        <taxon>Mollusca</taxon>
        <taxon>Gastropoda</taxon>
        <taxon>Patellogastropoda</taxon>
        <taxon>Patelloidea</taxon>
        <taxon>Patellidae</taxon>
        <taxon>Patella</taxon>
    </lineage>
</organism>
<evidence type="ECO:0000259" key="9">
    <source>
        <dbReference type="SMART" id="SM00848"/>
    </source>
</evidence>
<evidence type="ECO:0008006" key="12">
    <source>
        <dbReference type="Google" id="ProtNLM"/>
    </source>
</evidence>
<dbReference type="CDD" id="cd02248">
    <property type="entry name" value="Peptidase_C1A"/>
    <property type="match status" value="1"/>
</dbReference>
<dbReference type="InterPro" id="IPR000169">
    <property type="entry name" value="Pept_cys_AS"/>
</dbReference>
<dbReference type="InterPro" id="IPR013201">
    <property type="entry name" value="Prot_inhib_I29"/>
</dbReference>
<dbReference type="FunFam" id="3.90.70.10:FF:000006">
    <property type="entry name" value="Cathepsin S"/>
    <property type="match status" value="1"/>
</dbReference>
<reference evidence="10 11" key="1">
    <citation type="submission" date="2024-01" db="EMBL/GenBank/DDBJ databases">
        <title>The genome of the rayed Mediterranean limpet Patella caerulea (Linnaeus, 1758).</title>
        <authorList>
            <person name="Anh-Thu Weber A."/>
            <person name="Halstead-Nussloch G."/>
        </authorList>
    </citation>
    <scope>NUCLEOTIDE SEQUENCE [LARGE SCALE GENOMIC DNA]</scope>
    <source>
        <strain evidence="10">AATW-2023a</strain>
        <tissue evidence="10">Whole specimen</tissue>
    </source>
</reference>
<evidence type="ECO:0000256" key="2">
    <source>
        <dbReference type="ARBA" id="ARBA00022670"/>
    </source>
</evidence>
<dbReference type="InterPro" id="IPR039417">
    <property type="entry name" value="Peptidase_C1A_papain-like"/>
</dbReference>